<evidence type="ECO:0000256" key="3">
    <source>
        <dbReference type="ARBA" id="ARBA00022801"/>
    </source>
</evidence>
<organism evidence="8 9">
    <name type="scientific">Caulobacter rhizosphaerae</name>
    <dbReference type="NCBI Taxonomy" id="2010972"/>
    <lineage>
        <taxon>Bacteria</taxon>
        <taxon>Pseudomonadati</taxon>
        <taxon>Pseudomonadota</taxon>
        <taxon>Alphaproteobacteria</taxon>
        <taxon>Caulobacterales</taxon>
        <taxon>Caulobacteraceae</taxon>
        <taxon>Caulobacter</taxon>
    </lineage>
</organism>
<keyword evidence="9" id="KW-1185">Reference proteome</keyword>
<proteinExistence type="inferred from homology"/>
<evidence type="ECO:0000313" key="9">
    <source>
        <dbReference type="Proteomes" id="UP001262754"/>
    </source>
</evidence>
<reference evidence="8 9" key="1">
    <citation type="submission" date="2023-07" db="EMBL/GenBank/DDBJ databases">
        <title>Sorghum-associated microbial communities from plants grown in Nebraska, USA.</title>
        <authorList>
            <person name="Schachtman D."/>
        </authorList>
    </citation>
    <scope>NUCLEOTIDE SEQUENCE [LARGE SCALE GENOMIC DNA]</scope>
    <source>
        <strain evidence="8 9">DS2154</strain>
    </source>
</reference>
<dbReference type="InterPro" id="IPR001915">
    <property type="entry name" value="Peptidase_M48"/>
</dbReference>
<evidence type="ECO:0000256" key="1">
    <source>
        <dbReference type="ARBA" id="ARBA00022670"/>
    </source>
</evidence>
<comment type="similarity">
    <text evidence="6">Belongs to the peptidase M48 family.</text>
</comment>
<dbReference type="Pfam" id="PF01435">
    <property type="entry name" value="Peptidase_M48"/>
    <property type="match status" value="1"/>
</dbReference>
<keyword evidence="4 6" id="KW-0862">Zinc</keyword>
<comment type="cofactor">
    <cofactor evidence="6">
        <name>Zn(2+)</name>
        <dbReference type="ChEBI" id="CHEBI:29105"/>
    </cofactor>
    <text evidence="6">Binds 1 zinc ion per subunit.</text>
</comment>
<protein>
    <recommendedName>
        <fullName evidence="7">Peptidase M48 domain-containing protein</fullName>
    </recommendedName>
</protein>
<evidence type="ECO:0000256" key="2">
    <source>
        <dbReference type="ARBA" id="ARBA00022723"/>
    </source>
</evidence>
<accession>A0ABU1N4Z9</accession>
<dbReference type="Proteomes" id="UP001262754">
    <property type="component" value="Unassembled WGS sequence"/>
</dbReference>
<dbReference type="EMBL" id="JAVDRL010000013">
    <property type="protein sequence ID" value="MDR6533525.1"/>
    <property type="molecule type" value="Genomic_DNA"/>
</dbReference>
<dbReference type="RefSeq" id="WP_310034424.1">
    <property type="nucleotide sequence ID" value="NZ_JAVDRL010000013.1"/>
</dbReference>
<sequence>MRPLPYHLRLVDYLKRAEPEVWKWASSFAAQDQHVQEVRAGLLRETYRLTPESHPDVYAACQAVMAKLEIEAPVTLYQAGGDSMNAALFYLPGEVHVLFYGPVLEKLGPDELAALLGHELSHYRLWSLDGGDYHTASRILDHTLADPGASASHANTARLYDLFTEVYADRGAAFVTGAAGPSISTLVKVRTGIHAVDPEAYLAQARELEAGPPRLSEGQSHPEIYLRAQAVGKWVEGDPGLDDWLRLRLQGPLSMSKLDLIDQAELETLTRRFVSRFVAQEAMRSDLVMSQVKRYFPDWSDAEATVELDAITPEQADDSVRDYLGFVMLDLALADPDVRDHALLEAARAAKDLGRAEAFLEALKREGGLPKREVEGLARKLKAAA</sequence>
<keyword evidence="2" id="KW-0479">Metal-binding</keyword>
<keyword evidence="3 6" id="KW-0378">Hydrolase</keyword>
<name>A0ABU1N4Z9_9CAUL</name>
<keyword evidence="5 6" id="KW-0482">Metalloprotease</keyword>
<comment type="caution">
    <text evidence="8">The sequence shown here is derived from an EMBL/GenBank/DDBJ whole genome shotgun (WGS) entry which is preliminary data.</text>
</comment>
<evidence type="ECO:0000256" key="4">
    <source>
        <dbReference type="ARBA" id="ARBA00022833"/>
    </source>
</evidence>
<evidence type="ECO:0000259" key="7">
    <source>
        <dbReference type="Pfam" id="PF01435"/>
    </source>
</evidence>
<gene>
    <name evidence="8" type="ORF">J2800_004291</name>
</gene>
<dbReference type="Gene3D" id="3.30.2010.10">
    <property type="entry name" value="Metalloproteases ('zincins'), catalytic domain"/>
    <property type="match status" value="1"/>
</dbReference>
<evidence type="ECO:0000256" key="5">
    <source>
        <dbReference type="ARBA" id="ARBA00023049"/>
    </source>
</evidence>
<evidence type="ECO:0000313" key="8">
    <source>
        <dbReference type="EMBL" id="MDR6533525.1"/>
    </source>
</evidence>
<evidence type="ECO:0000256" key="6">
    <source>
        <dbReference type="RuleBase" id="RU003983"/>
    </source>
</evidence>
<keyword evidence="1 6" id="KW-0645">Protease</keyword>
<feature type="domain" description="Peptidase M48" evidence="7">
    <location>
        <begin position="57"/>
        <end position="124"/>
    </location>
</feature>